<name>A0A6L2Q7J7_COPFO</name>
<organism evidence="3 4">
    <name type="scientific">Coptotermes formosanus</name>
    <name type="common">Formosan subterranean termite</name>
    <dbReference type="NCBI Taxonomy" id="36987"/>
    <lineage>
        <taxon>Eukaryota</taxon>
        <taxon>Metazoa</taxon>
        <taxon>Ecdysozoa</taxon>
        <taxon>Arthropoda</taxon>
        <taxon>Hexapoda</taxon>
        <taxon>Insecta</taxon>
        <taxon>Pterygota</taxon>
        <taxon>Neoptera</taxon>
        <taxon>Polyneoptera</taxon>
        <taxon>Dictyoptera</taxon>
        <taxon>Blattodea</taxon>
        <taxon>Blattoidea</taxon>
        <taxon>Termitoidae</taxon>
        <taxon>Rhinotermitidae</taxon>
        <taxon>Coptotermes</taxon>
    </lineage>
</organism>
<gene>
    <name evidence="3" type="ORF">Cfor_02800</name>
</gene>
<feature type="non-terminal residue" evidence="3">
    <location>
        <position position="1"/>
    </location>
</feature>
<sequence length="224" mass="24531">DRLLEINGQSLSSCEEATDLLKRSSNFVRLKLLRSRPSSSNRRGRHDVTSGSQAASPRRPKRRHQRQDLQSLNIDSGMGSNVSRHSEKGLTGRRTQSHGNLCNGNKILPPNVECILVPCSGGVGPNDRNKFCGSLPNHLDSKHSDLQAQCCNGNNNDGEHAIPKNKRNEVELRLQPLPPSSTVDPAALNDQGYGSERSPEEEHPPSLPGLLDLSSKYSFITRGT</sequence>
<feature type="region of interest" description="Disordered" evidence="1">
    <location>
        <begin position="176"/>
        <end position="224"/>
    </location>
</feature>
<feature type="compositionally biased region" description="Polar residues" evidence="1">
    <location>
        <begin position="68"/>
        <end position="83"/>
    </location>
</feature>
<feature type="region of interest" description="Disordered" evidence="1">
    <location>
        <begin position="33"/>
        <end position="101"/>
    </location>
</feature>
<dbReference type="InterPro" id="IPR036034">
    <property type="entry name" value="PDZ_sf"/>
</dbReference>
<reference evidence="4" key="1">
    <citation type="submission" date="2020-01" db="EMBL/GenBank/DDBJ databases">
        <title>Draft genome sequence of the Termite Coptotermes fromosanus.</title>
        <authorList>
            <person name="Itakura S."/>
            <person name="Yosikawa Y."/>
            <person name="Umezawa K."/>
        </authorList>
    </citation>
    <scope>NUCLEOTIDE SEQUENCE [LARGE SCALE GENOMIC DNA]</scope>
</reference>
<accession>A0A6L2Q7J7</accession>
<evidence type="ECO:0000259" key="2">
    <source>
        <dbReference type="PROSITE" id="PS50106"/>
    </source>
</evidence>
<dbReference type="PROSITE" id="PS50106">
    <property type="entry name" value="PDZ"/>
    <property type="match status" value="1"/>
</dbReference>
<dbReference type="InParanoid" id="A0A6L2Q7J7"/>
<dbReference type="CDD" id="cd00136">
    <property type="entry name" value="PDZ_canonical"/>
    <property type="match status" value="1"/>
</dbReference>
<dbReference type="OrthoDB" id="165498at2759"/>
<dbReference type="Gene3D" id="2.30.42.10">
    <property type="match status" value="1"/>
</dbReference>
<proteinExistence type="predicted"/>
<feature type="domain" description="PDZ" evidence="2">
    <location>
        <begin position="1"/>
        <end position="36"/>
    </location>
</feature>
<dbReference type="AlphaFoldDB" id="A0A6L2Q7J7"/>
<evidence type="ECO:0000313" key="3">
    <source>
        <dbReference type="EMBL" id="GFG38788.1"/>
    </source>
</evidence>
<dbReference type="Proteomes" id="UP000502823">
    <property type="component" value="Unassembled WGS sequence"/>
</dbReference>
<evidence type="ECO:0000313" key="4">
    <source>
        <dbReference type="Proteomes" id="UP000502823"/>
    </source>
</evidence>
<evidence type="ECO:0000256" key="1">
    <source>
        <dbReference type="SAM" id="MobiDB-lite"/>
    </source>
</evidence>
<keyword evidence="4" id="KW-1185">Reference proteome</keyword>
<dbReference type="SUPFAM" id="SSF50156">
    <property type="entry name" value="PDZ domain-like"/>
    <property type="match status" value="1"/>
</dbReference>
<dbReference type="EMBL" id="BLKM01000821">
    <property type="protein sequence ID" value="GFG38788.1"/>
    <property type="molecule type" value="Genomic_DNA"/>
</dbReference>
<dbReference type="InterPro" id="IPR001478">
    <property type="entry name" value="PDZ"/>
</dbReference>
<comment type="caution">
    <text evidence="3">The sequence shown here is derived from an EMBL/GenBank/DDBJ whole genome shotgun (WGS) entry which is preliminary data.</text>
</comment>
<protein>
    <recommendedName>
        <fullName evidence="2">PDZ domain-containing protein</fullName>
    </recommendedName>
</protein>